<organism evidence="1 2">
    <name type="scientific">Araneus ventricosus</name>
    <name type="common">Orbweaver spider</name>
    <name type="synonym">Epeira ventricosa</name>
    <dbReference type="NCBI Taxonomy" id="182803"/>
    <lineage>
        <taxon>Eukaryota</taxon>
        <taxon>Metazoa</taxon>
        <taxon>Ecdysozoa</taxon>
        <taxon>Arthropoda</taxon>
        <taxon>Chelicerata</taxon>
        <taxon>Arachnida</taxon>
        <taxon>Araneae</taxon>
        <taxon>Araneomorphae</taxon>
        <taxon>Entelegynae</taxon>
        <taxon>Araneoidea</taxon>
        <taxon>Araneidae</taxon>
        <taxon>Araneus</taxon>
    </lineage>
</organism>
<keyword evidence="2" id="KW-1185">Reference proteome</keyword>
<protein>
    <submittedName>
        <fullName evidence="1">Uncharacterized protein</fullName>
    </submittedName>
</protein>
<reference evidence="1 2" key="1">
    <citation type="journal article" date="2019" name="Sci. Rep.">
        <title>Orb-weaving spider Araneus ventricosus genome elucidates the spidroin gene catalogue.</title>
        <authorList>
            <person name="Kono N."/>
            <person name="Nakamura H."/>
            <person name="Ohtoshi R."/>
            <person name="Moran D.A.P."/>
            <person name="Shinohara A."/>
            <person name="Yoshida Y."/>
            <person name="Fujiwara M."/>
            <person name="Mori M."/>
            <person name="Tomita M."/>
            <person name="Arakawa K."/>
        </authorList>
    </citation>
    <scope>NUCLEOTIDE SEQUENCE [LARGE SCALE GENOMIC DNA]</scope>
</reference>
<dbReference type="EMBL" id="BGPR01002033">
    <property type="protein sequence ID" value="GBM66547.1"/>
    <property type="molecule type" value="Genomic_DNA"/>
</dbReference>
<accession>A0A4Y2HMG3</accession>
<sequence>MGTKRGIWLVGKVSSSEFLRDRFRSKEQVLLVFIYHHKEMKETLSDAAKSTSTKLREVWWKANIPVKTEENISAGIQKLYREFQNLGKKKSRNTDKANVKQHIWKDDLV</sequence>
<name>A0A4Y2HMG3_ARAVE</name>
<gene>
    <name evidence="1" type="ORF">AVEN_251968_1</name>
</gene>
<comment type="caution">
    <text evidence="1">The sequence shown here is derived from an EMBL/GenBank/DDBJ whole genome shotgun (WGS) entry which is preliminary data.</text>
</comment>
<dbReference type="Proteomes" id="UP000499080">
    <property type="component" value="Unassembled WGS sequence"/>
</dbReference>
<evidence type="ECO:0000313" key="2">
    <source>
        <dbReference type="Proteomes" id="UP000499080"/>
    </source>
</evidence>
<evidence type="ECO:0000313" key="1">
    <source>
        <dbReference type="EMBL" id="GBM66547.1"/>
    </source>
</evidence>
<dbReference type="OrthoDB" id="7464567at2759"/>
<dbReference type="AlphaFoldDB" id="A0A4Y2HMG3"/>
<proteinExistence type="predicted"/>